<feature type="transmembrane region" description="Helical" evidence="6">
    <location>
        <begin position="122"/>
        <end position="143"/>
    </location>
</feature>
<dbReference type="GO" id="GO:0005886">
    <property type="term" value="C:plasma membrane"/>
    <property type="evidence" value="ECO:0007669"/>
    <property type="project" value="UniProtKB-SubCell"/>
</dbReference>
<keyword evidence="4 6" id="KW-1133">Transmembrane helix</keyword>
<evidence type="ECO:0000256" key="3">
    <source>
        <dbReference type="ARBA" id="ARBA00022692"/>
    </source>
</evidence>
<feature type="transmembrane region" description="Helical" evidence="6">
    <location>
        <begin position="71"/>
        <end position="88"/>
    </location>
</feature>
<evidence type="ECO:0000313" key="8">
    <source>
        <dbReference type="Proteomes" id="UP000295131"/>
    </source>
</evidence>
<keyword evidence="2" id="KW-1003">Cell membrane</keyword>
<dbReference type="Pfam" id="PF01810">
    <property type="entry name" value="LysE"/>
    <property type="match status" value="1"/>
</dbReference>
<keyword evidence="8" id="KW-1185">Reference proteome</keyword>
<dbReference type="EMBL" id="SMSI01000001">
    <property type="protein sequence ID" value="TDH39428.1"/>
    <property type="molecule type" value="Genomic_DNA"/>
</dbReference>
<feature type="transmembrane region" description="Helical" evidence="6">
    <location>
        <begin position="6"/>
        <end position="28"/>
    </location>
</feature>
<evidence type="ECO:0000313" key="7">
    <source>
        <dbReference type="EMBL" id="TDH39428.1"/>
    </source>
</evidence>
<name>A0A4R5PR55_9HYPH</name>
<feature type="transmembrane region" description="Helical" evidence="6">
    <location>
        <begin position="40"/>
        <end position="65"/>
    </location>
</feature>
<organism evidence="7 8">
    <name type="scientific">Pseudohoeflea suaedae</name>
    <dbReference type="NCBI Taxonomy" id="877384"/>
    <lineage>
        <taxon>Bacteria</taxon>
        <taxon>Pseudomonadati</taxon>
        <taxon>Pseudomonadota</taxon>
        <taxon>Alphaproteobacteria</taxon>
        <taxon>Hyphomicrobiales</taxon>
        <taxon>Rhizobiaceae</taxon>
        <taxon>Pseudohoeflea</taxon>
    </lineage>
</organism>
<dbReference type="AlphaFoldDB" id="A0A4R5PR55"/>
<evidence type="ECO:0000256" key="1">
    <source>
        <dbReference type="ARBA" id="ARBA00004651"/>
    </source>
</evidence>
<dbReference type="InterPro" id="IPR001123">
    <property type="entry name" value="LeuE-type"/>
</dbReference>
<comment type="subcellular location">
    <subcellularLocation>
        <location evidence="1">Cell membrane</location>
        <topology evidence="1">Multi-pass membrane protein</topology>
    </subcellularLocation>
</comment>
<dbReference type="PANTHER" id="PTHR30086">
    <property type="entry name" value="ARGININE EXPORTER PROTEIN ARGO"/>
    <property type="match status" value="1"/>
</dbReference>
<feature type="transmembrane region" description="Helical" evidence="6">
    <location>
        <begin position="155"/>
        <end position="175"/>
    </location>
</feature>
<gene>
    <name evidence="7" type="ORF">E2A64_04935</name>
</gene>
<protein>
    <submittedName>
        <fullName evidence="7">LysE family translocator</fullName>
    </submittedName>
</protein>
<proteinExistence type="predicted"/>
<evidence type="ECO:0000256" key="5">
    <source>
        <dbReference type="ARBA" id="ARBA00023136"/>
    </source>
</evidence>
<dbReference type="RefSeq" id="WP_133284261.1">
    <property type="nucleotide sequence ID" value="NZ_SMSI01000001.1"/>
</dbReference>
<keyword evidence="5 6" id="KW-0472">Membrane</keyword>
<keyword evidence="3 6" id="KW-0812">Transmembrane</keyword>
<feature type="transmembrane region" description="Helical" evidence="6">
    <location>
        <begin position="187"/>
        <end position="208"/>
    </location>
</feature>
<reference evidence="7 8" key="1">
    <citation type="journal article" date="2013" name="Int. J. Syst. Evol. Microbiol.">
        <title>Hoeflea suaedae sp. nov., an endophytic bacterium isolated from the root of the halophyte Suaeda maritima.</title>
        <authorList>
            <person name="Chung E.J."/>
            <person name="Park J.A."/>
            <person name="Pramanik P."/>
            <person name="Bibi F."/>
            <person name="Jeon C.O."/>
            <person name="Chung Y.R."/>
        </authorList>
    </citation>
    <scope>NUCLEOTIDE SEQUENCE [LARGE SCALE GENOMIC DNA]</scope>
    <source>
        <strain evidence="7 8">YC6898</strain>
    </source>
</reference>
<dbReference type="PIRSF" id="PIRSF006324">
    <property type="entry name" value="LeuE"/>
    <property type="match status" value="1"/>
</dbReference>
<dbReference type="OrthoDB" id="9804822at2"/>
<evidence type="ECO:0000256" key="6">
    <source>
        <dbReference type="SAM" id="Phobius"/>
    </source>
</evidence>
<comment type="caution">
    <text evidence="7">The sequence shown here is derived from an EMBL/GenBank/DDBJ whole genome shotgun (WGS) entry which is preliminary data.</text>
</comment>
<dbReference type="PANTHER" id="PTHR30086:SF20">
    <property type="entry name" value="ARGININE EXPORTER PROTEIN ARGO-RELATED"/>
    <property type="match status" value="1"/>
</dbReference>
<evidence type="ECO:0000256" key="4">
    <source>
        <dbReference type="ARBA" id="ARBA00022989"/>
    </source>
</evidence>
<dbReference type="GO" id="GO:0015171">
    <property type="term" value="F:amino acid transmembrane transporter activity"/>
    <property type="evidence" value="ECO:0007669"/>
    <property type="project" value="TreeGrafter"/>
</dbReference>
<sequence length="213" mass="22135">MSLHLYLAFIAASLIILVIPGPTIVLVIGQALAQGRRVAFASVAGVALGDLIATGFSMAGAGAILATSATLFQILKFAGAAYLVWLGLKMWRTPVALPEIPSQGVESEAPAAALLPVFRDSFLVTVLNPKGILFFVAFVPQFIDPAGAYGTQAIVYVLTFMLLGVINAAAYALLASSARRIVRRPQVLRAVTRTGGSLLIMAGAAAALTRRAG</sequence>
<evidence type="ECO:0000256" key="2">
    <source>
        <dbReference type="ARBA" id="ARBA00022475"/>
    </source>
</evidence>
<accession>A0A4R5PR55</accession>
<dbReference type="Proteomes" id="UP000295131">
    <property type="component" value="Unassembled WGS sequence"/>
</dbReference>